<dbReference type="KEGG" id="som:SOMG_00236"/>
<dbReference type="GO" id="GO:0000772">
    <property type="term" value="F:mating pheromone activity"/>
    <property type="evidence" value="ECO:0007669"/>
    <property type="project" value="InterPro"/>
</dbReference>
<dbReference type="Pfam" id="PF03855">
    <property type="entry name" value="M-factor"/>
    <property type="match status" value="1"/>
</dbReference>
<accession>A0AAF0AUT0</accession>
<dbReference type="GeneID" id="80873720"/>
<dbReference type="InterPro" id="IPR005555">
    <property type="entry name" value="M-factor"/>
</dbReference>
<protein>
    <submittedName>
        <fullName evidence="2">Uncharacterized protein</fullName>
    </submittedName>
</protein>
<evidence type="ECO:0000256" key="1">
    <source>
        <dbReference type="SAM" id="MobiDB-lite"/>
    </source>
</evidence>
<dbReference type="AlphaFoldDB" id="A0AAF0AUT0"/>
<organism evidence="2 3">
    <name type="scientific">Schizosaccharomyces osmophilus</name>
    <dbReference type="NCBI Taxonomy" id="2545709"/>
    <lineage>
        <taxon>Eukaryota</taxon>
        <taxon>Fungi</taxon>
        <taxon>Dikarya</taxon>
        <taxon>Ascomycota</taxon>
        <taxon>Taphrinomycotina</taxon>
        <taxon>Schizosaccharomycetes</taxon>
        <taxon>Schizosaccharomycetales</taxon>
        <taxon>Schizosaccharomycetaceae</taxon>
        <taxon>Schizosaccharomyces</taxon>
    </lineage>
</organism>
<dbReference type="Proteomes" id="UP001212411">
    <property type="component" value="Chromosome 1"/>
</dbReference>
<sequence>MDSMKSNTNTSSSSLVNNAPSKPTVTTSGAQWYQPKPPGMWYVELIPLLN</sequence>
<keyword evidence="3" id="KW-1185">Reference proteome</keyword>
<reference evidence="2 3" key="1">
    <citation type="journal article" date="2023" name="G3 (Bethesda)">
        <title>A high-quality reference genome for the fission yeast Schizosaccharomyces osmophilus.</title>
        <authorList>
            <person name="Jia G.S."/>
            <person name="Zhang W.C."/>
            <person name="Liang Y."/>
            <person name="Liu X.H."/>
            <person name="Rhind N."/>
            <person name="Pidoux A."/>
            <person name="Brysch-Herzberg M."/>
            <person name="Du L.L."/>
        </authorList>
    </citation>
    <scope>NUCLEOTIDE SEQUENCE [LARGE SCALE GENOMIC DNA]</scope>
    <source>
        <strain evidence="2 3">CBS 15793</strain>
    </source>
</reference>
<feature type="compositionally biased region" description="Low complexity" evidence="1">
    <location>
        <begin position="1"/>
        <end position="14"/>
    </location>
</feature>
<name>A0AAF0AUT0_9SCHI</name>
<dbReference type="EMBL" id="CP115611">
    <property type="protein sequence ID" value="WBW71209.1"/>
    <property type="molecule type" value="Genomic_DNA"/>
</dbReference>
<feature type="compositionally biased region" description="Polar residues" evidence="1">
    <location>
        <begin position="15"/>
        <end position="31"/>
    </location>
</feature>
<feature type="region of interest" description="Disordered" evidence="1">
    <location>
        <begin position="1"/>
        <end position="37"/>
    </location>
</feature>
<gene>
    <name evidence="2" type="ORF">SOMG_00236</name>
</gene>
<evidence type="ECO:0000313" key="3">
    <source>
        <dbReference type="Proteomes" id="UP001212411"/>
    </source>
</evidence>
<evidence type="ECO:0000313" key="2">
    <source>
        <dbReference type="EMBL" id="WBW71209.1"/>
    </source>
</evidence>
<dbReference type="RefSeq" id="XP_056035452.1">
    <property type="nucleotide sequence ID" value="XM_056179031.1"/>
</dbReference>
<proteinExistence type="predicted"/>